<organism evidence="2 3">
    <name type="scientific">Pelotomaculum propionicicum</name>
    <dbReference type="NCBI Taxonomy" id="258475"/>
    <lineage>
        <taxon>Bacteria</taxon>
        <taxon>Bacillati</taxon>
        <taxon>Bacillota</taxon>
        <taxon>Clostridia</taxon>
        <taxon>Eubacteriales</taxon>
        <taxon>Desulfotomaculaceae</taxon>
        <taxon>Pelotomaculum</taxon>
    </lineage>
</organism>
<keyword evidence="3" id="KW-1185">Reference proteome</keyword>
<evidence type="ECO:0000259" key="1">
    <source>
        <dbReference type="PROSITE" id="PS50994"/>
    </source>
</evidence>
<dbReference type="InterPro" id="IPR004189">
    <property type="entry name" value="Phage_Mu_transposase"/>
</dbReference>
<dbReference type="InterPro" id="IPR036397">
    <property type="entry name" value="RNaseH_sf"/>
</dbReference>
<evidence type="ECO:0000313" key="3">
    <source>
        <dbReference type="Proteomes" id="UP000297597"/>
    </source>
</evidence>
<dbReference type="PROSITE" id="PS50994">
    <property type="entry name" value="INTEGRASE"/>
    <property type="match status" value="1"/>
</dbReference>
<dbReference type="SUPFAM" id="SSF53098">
    <property type="entry name" value="Ribonuclease H-like"/>
    <property type="match status" value="1"/>
</dbReference>
<dbReference type="InterPro" id="IPR012337">
    <property type="entry name" value="RNaseH-like_sf"/>
</dbReference>
<reference evidence="2 3" key="1">
    <citation type="journal article" date="2018" name="Environ. Microbiol.">
        <title>Novel energy conservation strategies and behaviour of Pelotomaculum schinkii driving syntrophic propionate catabolism.</title>
        <authorList>
            <person name="Hidalgo-Ahumada C.A.P."/>
            <person name="Nobu M.K."/>
            <person name="Narihiro T."/>
            <person name="Tamaki H."/>
            <person name="Liu W.T."/>
            <person name="Kamagata Y."/>
            <person name="Stams A.J.M."/>
            <person name="Imachi H."/>
            <person name="Sousa D.Z."/>
        </authorList>
    </citation>
    <scope>NUCLEOTIDE SEQUENCE [LARGE SCALE GENOMIC DNA]</scope>
    <source>
        <strain evidence="2 3">MGP</strain>
    </source>
</reference>
<sequence>MAGKMVCKINDGRGGLNGQVYLVALESLPPEAQRRYLERTLATSLPITGPAEETKAVAPAPSPAPARIRTVAELVAKHGREKAEQILAQAEKWEPVVKEALAIIDGRGKDKMSRINALAMKRKVSAKTLYRKAGSYKKDGILGLVDDRYRSCGEGLDGKERRAVTPEVRNFIRSMALQYPPPKGSKIYKDLEKAAEIKDWPMPSRATVYRVIEEILHSEKVMGQRGDKEYEATCMPKVKRDYSHLLAMEEIVGDGHPFDLFVEWAGRAVRPQLSAWEDMRSRKIVGWCVTVQCNSETIGLALRHAILTHGLPARIYTDNGKDYLSKYIKDVCQRLDIRTRECIPKTPRAKMIERLFRTVHDQFTLYLPGYCGNKPENRPPGFNEKKLLEQGKLLPMEEFVERWAAYVEQYNSQVHSEIKDTPTNAFANTPHVRPGRVNQADLDILMMKREQVKVNAGYITLLGREYWSHNIELGRLVGEWVQVWYDFNRMGEVLIWYKGKCLGTAVNRKALEHGESRADLTAELRANRQVAKAVKRQIASYTEGLEDVLPENVVKRSRRAKRNFEGQAVADTSEAKVMRLTGHEKETREAQKVIDSEAADAGGDAPVKVSRAQRMLMKAGAKVLAR</sequence>
<dbReference type="InterPro" id="IPR009004">
    <property type="entry name" value="Transposase_Mu_C"/>
</dbReference>
<dbReference type="InterPro" id="IPR015378">
    <property type="entry name" value="Transposase-like_Mu_C"/>
</dbReference>
<dbReference type="GO" id="GO:0015074">
    <property type="term" value="P:DNA integration"/>
    <property type="evidence" value="ECO:0007669"/>
    <property type="project" value="InterPro"/>
</dbReference>
<dbReference type="Pfam" id="PF09299">
    <property type="entry name" value="Mu-transpos_C"/>
    <property type="match status" value="1"/>
</dbReference>
<dbReference type="Gene3D" id="3.30.420.10">
    <property type="entry name" value="Ribonuclease H-like superfamily/Ribonuclease H"/>
    <property type="match status" value="1"/>
</dbReference>
<evidence type="ECO:0000313" key="2">
    <source>
        <dbReference type="EMBL" id="TEB10021.1"/>
    </source>
</evidence>
<comment type="caution">
    <text evidence="2">The sequence shown here is derived from an EMBL/GenBank/DDBJ whole genome shotgun (WGS) entry which is preliminary data.</text>
</comment>
<dbReference type="GO" id="GO:0004803">
    <property type="term" value="F:transposase activity"/>
    <property type="evidence" value="ECO:0007669"/>
    <property type="project" value="InterPro"/>
</dbReference>
<dbReference type="InterPro" id="IPR001584">
    <property type="entry name" value="Integrase_cat-core"/>
</dbReference>
<feature type="domain" description="Integrase catalytic" evidence="1">
    <location>
        <begin position="232"/>
        <end position="430"/>
    </location>
</feature>
<dbReference type="RefSeq" id="WP_134214524.1">
    <property type="nucleotide sequence ID" value="NZ_QFFZ01000034.1"/>
</dbReference>
<dbReference type="Proteomes" id="UP000297597">
    <property type="component" value="Unassembled WGS sequence"/>
</dbReference>
<name>A0A4Y7RMH1_9FIRM</name>
<gene>
    <name evidence="2" type="ORF">Pmgp_02716</name>
</gene>
<protein>
    <recommendedName>
        <fullName evidence="1">Integrase catalytic domain-containing protein</fullName>
    </recommendedName>
</protein>
<dbReference type="AlphaFoldDB" id="A0A4Y7RMH1"/>
<dbReference type="Pfam" id="PF02914">
    <property type="entry name" value="DDE_2"/>
    <property type="match status" value="1"/>
</dbReference>
<dbReference type="PANTHER" id="PTHR35004">
    <property type="entry name" value="TRANSPOSASE RV3428C-RELATED"/>
    <property type="match status" value="1"/>
</dbReference>
<dbReference type="GO" id="GO:0006313">
    <property type="term" value="P:DNA transposition"/>
    <property type="evidence" value="ECO:0007669"/>
    <property type="project" value="InterPro"/>
</dbReference>
<dbReference type="OrthoDB" id="9794201at2"/>
<dbReference type="GO" id="GO:0003677">
    <property type="term" value="F:DNA binding"/>
    <property type="evidence" value="ECO:0007669"/>
    <property type="project" value="InterPro"/>
</dbReference>
<dbReference type="EMBL" id="QFFZ01000034">
    <property type="protein sequence ID" value="TEB10021.1"/>
    <property type="molecule type" value="Genomic_DNA"/>
</dbReference>
<proteinExistence type="predicted"/>
<accession>A0A4Y7RMH1</accession>
<dbReference type="SUPFAM" id="SSF50610">
    <property type="entry name" value="mu transposase, C-terminal domain"/>
    <property type="match status" value="1"/>
</dbReference>
<dbReference type="PANTHER" id="PTHR35004:SF7">
    <property type="entry name" value="INTEGRASE PROTEIN"/>
    <property type="match status" value="1"/>
</dbReference>
<dbReference type="Gene3D" id="1.10.10.60">
    <property type="entry name" value="Homeodomain-like"/>
    <property type="match status" value="1"/>
</dbReference>